<feature type="domain" description="N-end rule aminoacyl transferase C-terminal" evidence="6">
    <location>
        <begin position="175"/>
        <end position="310"/>
    </location>
</feature>
<reference evidence="7 8" key="1">
    <citation type="submission" date="2019-09" db="EMBL/GenBank/DDBJ databases">
        <title>The hologenome of the rock-dwelling lichen Lasallia pustulata.</title>
        <authorList>
            <person name="Greshake Tzovaras B."/>
            <person name="Segers F."/>
            <person name="Bicker A."/>
            <person name="Dal Grande F."/>
            <person name="Otte J."/>
            <person name="Hankeln T."/>
            <person name="Schmitt I."/>
            <person name="Ebersberger I."/>
        </authorList>
    </citation>
    <scope>NUCLEOTIDE SEQUENCE [LARGE SCALE GENOMIC DNA]</scope>
    <source>
        <strain evidence="7">A1-1</strain>
    </source>
</reference>
<accession>A0A5M8PYS5</accession>
<dbReference type="InterPro" id="IPR007472">
    <property type="entry name" value="N-end_Aminoacyl_Trfase_C"/>
</dbReference>
<proteinExistence type="inferred from homology"/>
<gene>
    <name evidence="7" type="ORF">FRX48_01633</name>
</gene>
<dbReference type="GO" id="GO:0004057">
    <property type="term" value="F:arginyl-tRNA--protein transferase activity"/>
    <property type="evidence" value="ECO:0007669"/>
    <property type="project" value="UniProtKB-EC"/>
</dbReference>
<protein>
    <recommendedName>
        <fullName evidence="2">arginyltransferase</fullName>
        <ecNumber evidence="2">2.3.2.8</ecNumber>
    </recommendedName>
</protein>
<dbReference type="EMBL" id="VXIT01000002">
    <property type="protein sequence ID" value="KAA6414883.1"/>
    <property type="molecule type" value="Genomic_DNA"/>
</dbReference>
<dbReference type="EC" id="2.3.2.8" evidence="2"/>
<evidence type="ECO:0000313" key="8">
    <source>
        <dbReference type="Proteomes" id="UP000324767"/>
    </source>
</evidence>
<dbReference type="Pfam" id="PF04376">
    <property type="entry name" value="ATE_N"/>
    <property type="match status" value="1"/>
</dbReference>
<dbReference type="Proteomes" id="UP000324767">
    <property type="component" value="Unassembled WGS sequence"/>
</dbReference>
<evidence type="ECO:0000259" key="5">
    <source>
        <dbReference type="Pfam" id="PF04376"/>
    </source>
</evidence>
<evidence type="ECO:0000259" key="6">
    <source>
        <dbReference type="Pfam" id="PF04377"/>
    </source>
</evidence>
<dbReference type="InterPro" id="IPR016181">
    <property type="entry name" value="Acyl_CoA_acyltransferase"/>
</dbReference>
<dbReference type="SUPFAM" id="SSF55729">
    <property type="entry name" value="Acyl-CoA N-acyltransferases (Nat)"/>
    <property type="match status" value="1"/>
</dbReference>
<keyword evidence="4" id="KW-0012">Acyltransferase</keyword>
<feature type="domain" description="N-end aminoacyl transferase N-terminal" evidence="5">
    <location>
        <begin position="24"/>
        <end position="95"/>
    </location>
</feature>
<keyword evidence="3 7" id="KW-0808">Transferase</keyword>
<evidence type="ECO:0000256" key="4">
    <source>
        <dbReference type="ARBA" id="ARBA00023315"/>
    </source>
</evidence>
<dbReference type="InterPro" id="IPR030700">
    <property type="entry name" value="N-end_Aminoacyl_Trfase"/>
</dbReference>
<evidence type="ECO:0000313" key="7">
    <source>
        <dbReference type="EMBL" id="KAA6414883.1"/>
    </source>
</evidence>
<dbReference type="AlphaFoldDB" id="A0A5M8PYS5"/>
<name>A0A5M8PYS5_9LECA</name>
<organism evidence="7 8">
    <name type="scientific">Lasallia pustulata</name>
    <dbReference type="NCBI Taxonomy" id="136370"/>
    <lineage>
        <taxon>Eukaryota</taxon>
        <taxon>Fungi</taxon>
        <taxon>Dikarya</taxon>
        <taxon>Ascomycota</taxon>
        <taxon>Pezizomycotina</taxon>
        <taxon>Lecanoromycetes</taxon>
        <taxon>OSLEUM clade</taxon>
        <taxon>Umbilicariomycetidae</taxon>
        <taxon>Umbilicariales</taxon>
        <taxon>Umbilicariaceae</taxon>
        <taxon>Lasallia</taxon>
    </lineage>
</organism>
<sequence>MQLSPADEARLSYFTPLGYQVSNQCGYCHSKKASSACSWASSPSVHVSHYQSLVNRGWRRSGTQFYKPNSRDSCCPHYTIRLDASDFKSTKDQRQAVNRWNQYILGQDYRQKAARLCPKTRQEKKWRRNHFDLGELAHEAEYKNVKRPTSRLTKEPIEPEHRFEVTLEPDNFTEEKYALYANYEKNIHHRPPSKVTRNGFRKFLCSGLKRGVQNYEEGGGKRLGSYHQCYRLDGRLVALGVLDLLPDCVSSVYLIYHTSVIDWNFGKLSALQEIALTIEGGYRFYYMGFYIHSCAKMQYKATYHPSYILDPETYAWDLLDADVLARLSARKYVSLSRERALNIPTNSLFSFLQADALTTATFSAELAMGPEAFKQASDYVNGIMTADEVHEKIDLGAWKIALGSKVTLLRNLVGWEDSEMTNIYNIKGLAAEFAACIGPELVKETCIKWSR</sequence>
<dbReference type="OrthoDB" id="74183at2759"/>
<dbReference type="PANTHER" id="PTHR21367">
    <property type="entry name" value="ARGININE-TRNA-PROTEIN TRANSFERASE 1"/>
    <property type="match status" value="1"/>
</dbReference>
<evidence type="ECO:0000256" key="2">
    <source>
        <dbReference type="ARBA" id="ARBA00012025"/>
    </source>
</evidence>
<dbReference type="GO" id="GO:0005737">
    <property type="term" value="C:cytoplasm"/>
    <property type="evidence" value="ECO:0007669"/>
    <property type="project" value="TreeGrafter"/>
</dbReference>
<dbReference type="PANTHER" id="PTHR21367:SF1">
    <property type="entry name" value="ARGINYL-TRNA--PROTEIN TRANSFERASE 1"/>
    <property type="match status" value="1"/>
</dbReference>
<comment type="similarity">
    <text evidence="1">Belongs to the R-transferase family.</text>
</comment>
<evidence type="ECO:0000256" key="3">
    <source>
        <dbReference type="ARBA" id="ARBA00022679"/>
    </source>
</evidence>
<comment type="caution">
    <text evidence="7">The sequence shown here is derived from an EMBL/GenBank/DDBJ whole genome shotgun (WGS) entry which is preliminary data.</text>
</comment>
<dbReference type="Pfam" id="PF04377">
    <property type="entry name" value="ATE_C"/>
    <property type="match status" value="1"/>
</dbReference>
<dbReference type="InterPro" id="IPR007471">
    <property type="entry name" value="N-end_Aminoacyl_Trfase_N"/>
</dbReference>
<evidence type="ECO:0000256" key="1">
    <source>
        <dbReference type="ARBA" id="ARBA00009991"/>
    </source>
</evidence>